<reference evidence="2 3" key="1">
    <citation type="submission" date="2016-10" db="EMBL/GenBank/DDBJ databases">
        <authorList>
            <person name="de Groot N.N."/>
        </authorList>
    </citation>
    <scope>NUCLEOTIDE SEQUENCE [LARGE SCALE GENOMIC DNA]</scope>
    <source>
        <strain evidence="2 3">CGMCC 1.11147</strain>
    </source>
</reference>
<dbReference type="Pfam" id="PF11188">
    <property type="entry name" value="DUF2975"/>
    <property type="match status" value="1"/>
</dbReference>
<dbReference type="Proteomes" id="UP000199004">
    <property type="component" value="Unassembled WGS sequence"/>
</dbReference>
<organism evidence="2 3">
    <name type="scientific">Nocardioides szechwanensis</name>
    <dbReference type="NCBI Taxonomy" id="1005944"/>
    <lineage>
        <taxon>Bacteria</taxon>
        <taxon>Bacillati</taxon>
        <taxon>Actinomycetota</taxon>
        <taxon>Actinomycetes</taxon>
        <taxon>Propionibacteriales</taxon>
        <taxon>Nocardioidaceae</taxon>
        <taxon>Nocardioides</taxon>
    </lineage>
</organism>
<dbReference type="InterPro" id="IPR021354">
    <property type="entry name" value="DUF2975"/>
</dbReference>
<name>A0A1H0ED36_9ACTN</name>
<protein>
    <recommendedName>
        <fullName evidence="4">DUF2975 domain-containing protein</fullName>
    </recommendedName>
</protein>
<keyword evidence="1" id="KW-0472">Membrane</keyword>
<dbReference type="OrthoDB" id="3240470at2"/>
<feature type="transmembrane region" description="Helical" evidence="1">
    <location>
        <begin position="116"/>
        <end position="141"/>
    </location>
</feature>
<feature type="transmembrane region" description="Helical" evidence="1">
    <location>
        <begin position="49"/>
        <end position="73"/>
    </location>
</feature>
<evidence type="ECO:0000256" key="1">
    <source>
        <dbReference type="SAM" id="Phobius"/>
    </source>
</evidence>
<evidence type="ECO:0008006" key="4">
    <source>
        <dbReference type="Google" id="ProtNLM"/>
    </source>
</evidence>
<feature type="transmembrane region" description="Helical" evidence="1">
    <location>
        <begin position="85"/>
        <end position="110"/>
    </location>
</feature>
<dbReference type="AlphaFoldDB" id="A0A1H0ED36"/>
<evidence type="ECO:0000313" key="2">
    <source>
        <dbReference type="EMBL" id="SDN80387.1"/>
    </source>
</evidence>
<dbReference type="RefSeq" id="WP_091025443.1">
    <property type="nucleotide sequence ID" value="NZ_BKAE01000010.1"/>
</dbReference>
<dbReference type="STRING" id="1005944.SAMN05192576_2827"/>
<accession>A0A1H0ED36</accession>
<keyword evidence="1" id="KW-0812">Transmembrane</keyword>
<evidence type="ECO:0000313" key="3">
    <source>
        <dbReference type="Proteomes" id="UP000199004"/>
    </source>
</evidence>
<sequence>MGKVTVLALRVVLALGLAGSLFVQAVMVPLLAIDLDEDFNQDVADVRVPIIVIVLLGILTVQVAMVCVWRLLTMVRRGTVFSHGAFRYVDIVFGAIAAASLLMFALGVVLAPGETVAPGIVLLIGGAAGLIAGVALVVAVLRMLLAQAVDRDAEAQHLQSELDEVI</sequence>
<keyword evidence="3" id="KW-1185">Reference proteome</keyword>
<keyword evidence="1" id="KW-1133">Transmembrane helix</keyword>
<proteinExistence type="predicted"/>
<gene>
    <name evidence="2" type="ORF">SAMN05192576_2827</name>
</gene>
<dbReference type="EMBL" id="FNIC01000004">
    <property type="protein sequence ID" value="SDN80387.1"/>
    <property type="molecule type" value="Genomic_DNA"/>
</dbReference>